<reference evidence="2" key="1">
    <citation type="journal article" date="2019" name="Int. J. Syst. Evol. Microbiol.">
        <title>The Global Catalogue of Microorganisms (GCM) 10K type strain sequencing project: providing services to taxonomists for standard genome sequencing and annotation.</title>
        <authorList>
            <consortium name="The Broad Institute Genomics Platform"/>
            <consortium name="The Broad Institute Genome Sequencing Center for Infectious Disease"/>
            <person name="Wu L."/>
            <person name="Ma J."/>
        </authorList>
    </citation>
    <scope>NUCLEOTIDE SEQUENCE [LARGE SCALE GENOMIC DNA]</scope>
    <source>
        <strain evidence="2">KCTC 33576</strain>
    </source>
</reference>
<dbReference type="InterPro" id="IPR016155">
    <property type="entry name" value="Mopterin_synth/thiamin_S_b"/>
</dbReference>
<proteinExistence type="predicted"/>
<dbReference type="SUPFAM" id="SSF54285">
    <property type="entry name" value="MoaD/ThiS"/>
    <property type="match status" value="1"/>
</dbReference>
<dbReference type="Gene3D" id="3.10.20.30">
    <property type="match status" value="1"/>
</dbReference>
<dbReference type="EMBL" id="JBHUOP010000001">
    <property type="protein sequence ID" value="MFD2839524.1"/>
    <property type="molecule type" value="Genomic_DNA"/>
</dbReference>
<keyword evidence="2" id="KW-1185">Reference proteome</keyword>
<comment type="caution">
    <text evidence="1">The sequence shown here is derived from an EMBL/GenBank/DDBJ whole genome shotgun (WGS) entry which is preliminary data.</text>
</comment>
<name>A0ABW5XCP7_9MICO</name>
<evidence type="ECO:0000313" key="2">
    <source>
        <dbReference type="Proteomes" id="UP001597391"/>
    </source>
</evidence>
<evidence type="ECO:0000313" key="1">
    <source>
        <dbReference type="EMBL" id="MFD2839524.1"/>
    </source>
</evidence>
<sequence>MMNTGQYTVTFTYYAAVRAAAQGIHTETFTAASIADARTQAINQHGSEFEQVVARSSYLLDGLRQDGRDFELPLTRNVAVDVLPPFAGG</sequence>
<gene>
    <name evidence="1" type="ORF">ACFSYH_02960</name>
</gene>
<organism evidence="1 2">
    <name type="scientific">Populibacterium corticicola</name>
    <dbReference type="NCBI Taxonomy" id="1812826"/>
    <lineage>
        <taxon>Bacteria</taxon>
        <taxon>Bacillati</taxon>
        <taxon>Actinomycetota</taxon>
        <taxon>Actinomycetes</taxon>
        <taxon>Micrococcales</taxon>
        <taxon>Jonesiaceae</taxon>
        <taxon>Populibacterium</taxon>
    </lineage>
</organism>
<accession>A0ABW5XCP7</accession>
<dbReference type="Proteomes" id="UP001597391">
    <property type="component" value="Unassembled WGS sequence"/>
</dbReference>
<protein>
    <submittedName>
        <fullName evidence="1">MoaD/ThiS family protein</fullName>
    </submittedName>
</protein>
<dbReference type="InterPro" id="IPR012675">
    <property type="entry name" value="Beta-grasp_dom_sf"/>
</dbReference>
<dbReference type="RefSeq" id="WP_377465006.1">
    <property type="nucleotide sequence ID" value="NZ_JBHUOP010000001.1"/>
</dbReference>